<reference evidence="2 3" key="1">
    <citation type="submission" date="2023-02" db="EMBL/GenBank/DDBJ databases">
        <title>Genome Sequence of L. cardiaca H63T.</title>
        <authorList>
            <person name="Lopez A.E."/>
            <person name="Cianciotto N.P."/>
        </authorList>
    </citation>
    <scope>NUCLEOTIDE SEQUENCE [LARGE SCALE GENOMIC DNA]</scope>
    <source>
        <strain evidence="2 3">H63</strain>
    </source>
</reference>
<protein>
    <recommendedName>
        <fullName evidence="4">SdhA, substrate of the Dot/Icm system</fullName>
    </recommendedName>
</protein>
<dbReference type="EMBL" id="CP119078">
    <property type="protein sequence ID" value="WED43197.1"/>
    <property type="molecule type" value="Genomic_DNA"/>
</dbReference>
<dbReference type="Proteomes" id="UP001222087">
    <property type="component" value="Chromosome"/>
</dbReference>
<sequence>MLERYLELLDNFKEKDIANFLKNLRGKILVSLKGPYFSEKIKPFFTAINAEGEPFSNFEHEPKQVVQIKQVVNALYHAQLAFEDLQSLNLRYSDKKQLLQVLSKLYYKTIEHGYKASYLLTHLDIDFNEVLGSELQHVIQLLAPIKAYADAHKNGAIELTSTLKDYPIGRTAGLISGIAIAQMKPNEGNFDYDFLAHFGAVLPGYIQQLTVYLQTYAPQISTYQPTIDKAKLDELQENAFYLLKSIENLQSGDIFLSFRALNYIRIIREIITLSMSSLQQIGYANDSSQQVIRHNMGRLKYELLPRLFSLADRLEDQALLAPGTLSKPMMTHIKPFYKLLGIYVSKIVDFSKEGAELLSIEDALFTDLRLEPIRQRIATEKWNLTKQQFAVQAFTKFFAIIEDTQYAQYSLLNLPLDVKEQLKNEFKYLLPYAKTIDPELTNLIIANLVDTNGVFRYLTSAWHLLSRQTDSVALTGLAEFKEKLQTALSKDVVTQEFHIKLNQDIIDSVETQADINVFPYKNRMPLVTHNDALALGIDPAKAHIVLQSSRGAESIWISSQAALAIENAQYAQYSLSNLPPDVKEKLKNELKNLLPYAETIDPELTNLIIANLIDNNGVFRQLASAWRGLNNQTDSVVLTRLADFKKILQAALKKDVATQEFHLKLNQDTDGFAKVQFAKDAENTWVSNQASLTLEQTNTLDQYYQSKYAKIIEAQIALQEFLDILAEPGQKPLAEIKDSDVKKQLRRLYSQFQPYLVEKMPSRKKAEQQDRAIVDMLSEKPYIDEEDNKEDEKEKETKEEVLIDCFDTNNTDALFGLFTSLAEFYKVKAEEYQELAKQKYVTHIKEQVLTPDNSGGSRASYLIKHTNYSKAIAAYRASLTQLTSVFNQTVRDKLLPAWKGVPFPEMENKNTALVESRQVAVLKRIFNSLYHLEHICIQLEKLDQKSTQIFYVYHLVQAKGHVDELFELAKDLAVDPHLSLLAEELKSKALVIYQAFIEQKENYVVGSEEVKLEQPQFQDKTVKYSGLWHALHAFALIPEHIKAATGGNSLSKETKDTVNKYAKQATLNIERIVENSNSYFKLLLETPTMYRLYKELKRKLNEFTKLSHEAALAHLEDLNNDLFVRILIETDAWEDKLGLAPGLLSDPMKSILDEFHQAFLESLGLSSQEHIALVSTLAPITYRAEAARRRSEKIKAQMFPTDSKDPRLTIKVEELNTDKYDPAKATLTDKYALVSALKAEIDSYTTAAAHLPTSLLESNKERLLRLYEAALPIIREEKKHLRVPDAGATEGKYKEVENILQTFQVPFVTTETPSTHTKGAREDTSEKETIITQEKTESTLSEPEKSIPEAQSPKTEPVSQETPVTTEAKKTPQTANVIQMITTVLNYYQGCNNSLQFEINAVKERSTYLNKVKENQENASAKFIDDYTEKAFARELKLATSRYIGLLHTRDEYNNTLKDFLQTKSLAIIEQAKVAQDIDATIKSLLSAEVRTFDRRNFSKYSHLEAVRTVLAEFDGYFGKVNQSIQRGTSFFESARTLANKVEIIDNLKRIAHSEQTVEKRLEDIATEVKKGSFKATMLAYHHYNTLSFAWIAQCIMSLLSALHLYTPKYKVLAQKLETAAKAPTESYSLPRRYTLFAPEAARSYDLPEPVVPDSNERPVVAVP</sequence>
<feature type="compositionally biased region" description="Polar residues" evidence="1">
    <location>
        <begin position="1352"/>
        <end position="1371"/>
    </location>
</feature>
<name>A0ABY8AVJ8_9GAMM</name>
<evidence type="ECO:0000256" key="1">
    <source>
        <dbReference type="SAM" id="MobiDB-lite"/>
    </source>
</evidence>
<accession>A0ABY8AVJ8</accession>
<evidence type="ECO:0000313" key="2">
    <source>
        <dbReference type="EMBL" id="WED43197.1"/>
    </source>
</evidence>
<evidence type="ECO:0000313" key="3">
    <source>
        <dbReference type="Proteomes" id="UP001222087"/>
    </source>
</evidence>
<dbReference type="RefSeq" id="WP_275089011.1">
    <property type="nucleotide sequence ID" value="NZ_CP119078.1"/>
</dbReference>
<proteinExistence type="predicted"/>
<feature type="compositionally biased region" description="Basic and acidic residues" evidence="1">
    <location>
        <begin position="1319"/>
        <end position="1347"/>
    </location>
</feature>
<gene>
    <name evidence="2" type="ORF">PXX05_00020</name>
</gene>
<keyword evidence="3" id="KW-1185">Reference proteome</keyword>
<feature type="region of interest" description="Disordered" evidence="1">
    <location>
        <begin position="1310"/>
        <end position="1371"/>
    </location>
</feature>
<organism evidence="2 3">
    <name type="scientific">Legionella cardiaca</name>
    <dbReference type="NCBI Taxonomy" id="1071983"/>
    <lineage>
        <taxon>Bacteria</taxon>
        <taxon>Pseudomonadati</taxon>
        <taxon>Pseudomonadota</taxon>
        <taxon>Gammaproteobacteria</taxon>
        <taxon>Legionellales</taxon>
        <taxon>Legionellaceae</taxon>
        <taxon>Legionella</taxon>
    </lineage>
</organism>
<evidence type="ECO:0008006" key="4">
    <source>
        <dbReference type="Google" id="ProtNLM"/>
    </source>
</evidence>